<evidence type="ECO:0000259" key="1">
    <source>
        <dbReference type="Pfam" id="PF01936"/>
    </source>
</evidence>
<dbReference type="STRING" id="1802401.A3B21_03345"/>
<dbReference type="Pfam" id="PF01936">
    <property type="entry name" value="NYN"/>
    <property type="match status" value="1"/>
</dbReference>
<dbReference type="EMBL" id="MGEJ01000006">
    <property type="protein sequence ID" value="OGL81421.1"/>
    <property type="molecule type" value="Genomic_DNA"/>
</dbReference>
<dbReference type="InterPro" id="IPR047140">
    <property type="entry name" value="LabA"/>
</dbReference>
<accession>A0A1F7USZ6</accession>
<evidence type="ECO:0000313" key="3">
    <source>
        <dbReference type="EMBL" id="OGL81421.1"/>
    </source>
</evidence>
<dbReference type="AlphaFoldDB" id="A0A1F7USZ6"/>
<organism evidence="2 4">
    <name type="scientific">Candidatus Uhrbacteria bacterium RIFCSPLOWO2_01_FULL_47_24</name>
    <dbReference type="NCBI Taxonomy" id="1802401"/>
    <lineage>
        <taxon>Bacteria</taxon>
        <taxon>Candidatus Uhriibacteriota</taxon>
    </lineage>
</organism>
<protein>
    <recommendedName>
        <fullName evidence="1">NYN domain-containing protein</fullName>
    </recommendedName>
</protein>
<evidence type="ECO:0000313" key="4">
    <source>
        <dbReference type="Proteomes" id="UP000176897"/>
    </source>
</evidence>
<sequence>MGWELDYRRFRVWLKEKYHVVNAYLFIGFVAKNKNLYTYLQEAGFILVYKEVTYDGRGMVKGNCDAALVLKTVCDFYEKKCDGAVIVSGDGDYAELVQFLKEKNALRIVISPSNKCSYLLREQNIPLLYLATQQKKFEAYKYKEKAPGADETAQGSSS</sequence>
<dbReference type="EMBL" id="MGEJ01000006">
    <property type="protein sequence ID" value="OGL81420.1"/>
    <property type="molecule type" value="Genomic_DNA"/>
</dbReference>
<name>A0A1F7USZ6_9BACT</name>
<dbReference type="PANTHER" id="PTHR35458">
    <property type="entry name" value="SLR0755 PROTEIN"/>
    <property type="match status" value="1"/>
</dbReference>
<dbReference type="InterPro" id="IPR021139">
    <property type="entry name" value="NYN"/>
</dbReference>
<proteinExistence type="predicted"/>
<reference evidence="2 4" key="1">
    <citation type="journal article" date="2016" name="Nat. Commun.">
        <title>Thousands of microbial genomes shed light on interconnected biogeochemical processes in an aquifer system.</title>
        <authorList>
            <person name="Anantharaman K."/>
            <person name="Brown C.T."/>
            <person name="Hug L.A."/>
            <person name="Sharon I."/>
            <person name="Castelle C.J."/>
            <person name="Probst A.J."/>
            <person name="Thomas B.C."/>
            <person name="Singh A."/>
            <person name="Wilkins M.J."/>
            <person name="Karaoz U."/>
            <person name="Brodie E.L."/>
            <person name="Williams K.H."/>
            <person name="Hubbard S.S."/>
            <person name="Banfield J.F."/>
        </authorList>
    </citation>
    <scope>NUCLEOTIDE SEQUENCE [LARGE SCALE GENOMIC DNA]</scope>
</reference>
<comment type="caution">
    <text evidence="2">The sequence shown here is derived from an EMBL/GenBank/DDBJ whole genome shotgun (WGS) entry which is preliminary data.</text>
</comment>
<evidence type="ECO:0000313" key="2">
    <source>
        <dbReference type="EMBL" id="OGL81420.1"/>
    </source>
</evidence>
<dbReference type="Gene3D" id="3.40.50.1010">
    <property type="entry name" value="5'-nuclease"/>
    <property type="match status" value="1"/>
</dbReference>
<dbReference type="PANTHER" id="PTHR35458:SF2">
    <property type="entry name" value="SLR0755 PROTEIN"/>
    <property type="match status" value="1"/>
</dbReference>
<gene>
    <name evidence="2" type="ORF">A3B21_03345</name>
    <name evidence="3" type="ORF">A3B21_03350</name>
</gene>
<feature type="domain" description="NYN" evidence="1">
    <location>
        <begin position="3"/>
        <end position="117"/>
    </location>
</feature>
<dbReference type="GO" id="GO:0004540">
    <property type="term" value="F:RNA nuclease activity"/>
    <property type="evidence" value="ECO:0007669"/>
    <property type="project" value="InterPro"/>
</dbReference>
<dbReference type="Proteomes" id="UP000176897">
    <property type="component" value="Unassembled WGS sequence"/>
</dbReference>